<feature type="non-terminal residue" evidence="3">
    <location>
        <position position="118"/>
    </location>
</feature>
<keyword evidence="1" id="KW-0472">Membrane</keyword>
<dbReference type="InterPro" id="IPR039426">
    <property type="entry name" value="TonB-dep_rcpt-like"/>
</dbReference>
<dbReference type="AlphaFoldDB" id="A0A6B3KM59"/>
<evidence type="ECO:0000259" key="2">
    <source>
        <dbReference type="Pfam" id="PF07715"/>
    </source>
</evidence>
<keyword evidence="3" id="KW-0675">Receptor</keyword>
<dbReference type="InterPro" id="IPR012910">
    <property type="entry name" value="Plug_dom"/>
</dbReference>
<keyword evidence="1" id="KW-0812">Transmembrane</keyword>
<dbReference type="PANTHER" id="PTHR32552:SF74">
    <property type="entry name" value="HYDROXAMATE SIDEROPHORE RECEPTOR FHUE"/>
    <property type="match status" value="1"/>
</dbReference>
<keyword evidence="1" id="KW-1134">Transmembrane beta strand</keyword>
<comment type="similarity">
    <text evidence="1">Belongs to the TonB-dependent receptor family.</text>
</comment>
<gene>
    <name evidence="3" type="ORF">G3W62_16125</name>
</gene>
<feature type="domain" description="TonB-dependent receptor plug" evidence="2">
    <location>
        <begin position="64"/>
        <end position="115"/>
    </location>
</feature>
<dbReference type="EMBL" id="JAAGYV010000132">
    <property type="protein sequence ID" value="NEK74280.1"/>
    <property type="molecule type" value="Genomic_DNA"/>
</dbReference>
<dbReference type="Gene3D" id="2.170.130.10">
    <property type="entry name" value="TonB-dependent receptor, plug domain"/>
    <property type="match status" value="1"/>
</dbReference>
<proteinExistence type="inferred from homology"/>
<dbReference type="PROSITE" id="PS52016">
    <property type="entry name" value="TONB_DEPENDENT_REC_3"/>
    <property type="match status" value="1"/>
</dbReference>
<evidence type="ECO:0000313" key="3">
    <source>
        <dbReference type="EMBL" id="NEK74280.1"/>
    </source>
</evidence>
<reference evidence="3" key="1">
    <citation type="submission" date="2019-11" db="EMBL/GenBank/DDBJ databases">
        <title>Genome-resolved metagenomics to study the prevalence of co-infection and intraspecific heterogeneity among plant pathogen metapopulations.</title>
        <authorList>
            <person name="Newberry E."/>
            <person name="Bhandari R."/>
            <person name="Kemble J."/>
            <person name="Sikora E."/>
            <person name="Potnis N."/>
        </authorList>
    </citation>
    <scope>NUCLEOTIDE SEQUENCE</scope>
    <source>
        <strain evidence="3">Xe_Pep_Tuscaloosa_18b</strain>
    </source>
</reference>
<keyword evidence="1" id="KW-0998">Cell outer membrane</keyword>
<dbReference type="GO" id="GO:0015344">
    <property type="term" value="F:siderophore uptake transmembrane transporter activity"/>
    <property type="evidence" value="ECO:0007669"/>
    <property type="project" value="TreeGrafter"/>
</dbReference>
<dbReference type="InterPro" id="IPR037066">
    <property type="entry name" value="Plug_dom_sf"/>
</dbReference>
<comment type="caution">
    <text evidence="3">The sequence shown here is derived from an EMBL/GenBank/DDBJ whole genome shotgun (WGS) entry which is preliminary data.</text>
</comment>
<name>A0A6B3KM59_XANEU</name>
<dbReference type="PANTHER" id="PTHR32552">
    <property type="entry name" value="FERRICHROME IRON RECEPTOR-RELATED"/>
    <property type="match status" value="1"/>
</dbReference>
<evidence type="ECO:0000256" key="1">
    <source>
        <dbReference type="PROSITE-ProRule" id="PRU01360"/>
    </source>
</evidence>
<dbReference type="GO" id="GO:0009279">
    <property type="term" value="C:cell outer membrane"/>
    <property type="evidence" value="ECO:0007669"/>
    <property type="project" value="UniProtKB-SubCell"/>
</dbReference>
<dbReference type="SUPFAM" id="SSF56935">
    <property type="entry name" value="Porins"/>
    <property type="match status" value="1"/>
</dbReference>
<comment type="subcellular location">
    <subcellularLocation>
        <location evidence="1">Cell outer membrane</location>
        <topology evidence="1">Multi-pass membrane protein</topology>
    </subcellularLocation>
</comment>
<dbReference type="Pfam" id="PF07715">
    <property type="entry name" value="Plug"/>
    <property type="match status" value="1"/>
</dbReference>
<protein>
    <submittedName>
        <fullName evidence="3">TonB-dependent receptor plug domain-containing protein</fullName>
    </submittedName>
</protein>
<sequence length="118" mass="12462">MSAAIAPLGLLPAALLCALSTLAPAAHAAESADATNATTLDQVSVNGTVSRAQPATTTRLPLTLQETPQSVSVIGLQRLEEQSLFSIDDVMRNVTGVNVSFYDTQRPLYFARGFQITD</sequence>
<accession>A0A6B3KM59</accession>
<organism evidence="3">
    <name type="scientific">Xanthomonas euvesicatoria</name>
    <dbReference type="NCBI Taxonomy" id="456327"/>
    <lineage>
        <taxon>Bacteria</taxon>
        <taxon>Pseudomonadati</taxon>
        <taxon>Pseudomonadota</taxon>
        <taxon>Gammaproteobacteria</taxon>
        <taxon>Lysobacterales</taxon>
        <taxon>Lysobacteraceae</taxon>
        <taxon>Xanthomonas</taxon>
    </lineage>
</organism>
<keyword evidence="1" id="KW-0813">Transport</keyword>